<keyword evidence="2" id="KW-1185">Reference proteome</keyword>
<dbReference type="InterPro" id="IPR036188">
    <property type="entry name" value="FAD/NAD-bd_sf"/>
</dbReference>
<protein>
    <recommendedName>
        <fullName evidence="3">FAD-binding domain-containing protein</fullName>
    </recommendedName>
</protein>
<dbReference type="EMBL" id="MCFF01000036">
    <property type="protein sequence ID" value="ORZ08759.1"/>
    <property type="molecule type" value="Genomic_DNA"/>
</dbReference>
<proteinExistence type="predicted"/>
<dbReference type="PANTHER" id="PTHR47356">
    <property type="entry name" value="FAD-DEPENDENT MONOOXYGENASE ASQG-RELATED"/>
    <property type="match status" value="1"/>
</dbReference>
<reference evidence="1 2" key="1">
    <citation type="submission" date="2016-07" db="EMBL/GenBank/DDBJ databases">
        <title>Pervasive Adenine N6-methylation of Active Genes in Fungi.</title>
        <authorList>
            <consortium name="DOE Joint Genome Institute"/>
            <person name="Mondo S.J."/>
            <person name="Dannebaum R.O."/>
            <person name="Kuo R.C."/>
            <person name="Labutti K."/>
            <person name="Haridas S."/>
            <person name="Kuo A."/>
            <person name="Salamov A."/>
            <person name="Ahrendt S.R."/>
            <person name="Lipzen A."/>
            <person name="Sullivan W."/>
            <person name="Andreopoulos W.B."/>
            <person name="Clum A."/>
            <person name="Lindquist E."/>
            <person name="Daum C."/>
            <person name="Ramamoorthy G.K."/>
            <person name="Gryganskyi A."/>
            <person name="Culley D."/>
            <person name="Magnuson J.K."/>
            <person name="James T.Y."/>
            <person name="O'Malley M.A."/>
            <person name="Stajich J.E."/>
            <person name="Spatafora J.W."/>
            <person name="Visel A."/>
            <person name="Grigoriev I.V."/>
        </authorList>
    </citation>
    <scope>NUCLEOTIDE SEQUENCE [LARGE SCALE GENOMIC DNA]</scope>
    <source>
        <strain evidence="1 2">NRRL 3116</strain>
    </source>
</reference>
<evidence type="ECO:0000313" key="2">
    <source>
        <dbReference type="Proteomes" id="UP000193648"/>
    </source>
</evidence>
<dbReference type="Gene3D" id="3.50.50.60">
    <property type="entry name" value="FAD/NAD(P)-binding domain"/>
    <property type="match status" value="1"/>
</dbReference>
<dbReference type="PANTHER" id="PTHR47356:SF2">
    <property type="entry name" value="FAD-BINDING DOMAIN-CONTAINING PROTEIN-RELATED"/>
    <property type="match status" value="1"/>
</dbReference>
<evidence type="ECO:0008006" key="3">
    <source>
        <dbReference type="Google" id="ProtNLM"/>
    </source>
</evidence>
<dbReference type="Proteomes" id="UP000193648">
    <property type="component" value="Unassembled WGS sequence"/>
</dbReference>
<dbReference type="InterPro" id="IPR050562">
    <property type="entry name" value="FAD_mOase_fung"/>
</dbReference>
<comment type="caution">
    <text evidence="1">The sequence shown here is derived from an EMBL/GenBank/DDBJ whole genome shotgun (WGS) entry which is preliminary data.</text>
</comment>
<sequence length="235" mass="26748">MTFSANILPVFEQLGLLNEIQKISYPCYALDFYSANRESFGSLKLDGRKSMIKEFENVSCPWGGTMGEIIHATPRNLILKVFLEEKVFQTWFHGRTVHLVDACHKMLPGAGLGAVNAMHDTVVLANCIYNMEDSSLKSITAAFQDYYRQRHFRALNAFQRSSTWSQASYGQTWKEGLLRQVMMNYIPPWVHGWTDAKECISSPNRMASTHPNTRLCTQLPQECKRKDDNEAIVAA</sequence>
<dbReference type="SUPFAM" id="SSF51905">
    <property type="entry name" value="FAD/NAD(P)-binding domain"/>
    <property type="match status" value="1"/>
</dbReference>
<dbReference type="GO" id="GO:0004497">
    <property type="term" value="F:monooxygenase activity"/>
    <property type="evidence" value="ECO:0007669"/>
    <property type="project" value="InterPro"/>
</dbReference>
<dbReference type="AlphaFoldDB" id="A0A1Y2GFU2"/>
<dbReference type="OrthoDB" id="655030at2759"/>
<gene>
    <name evidence="1" type="ORF">BCR41DRAFT_142415</name>
</gene>
<name>A0A1Y2GFU2_9FUNG</name>
<dbReference type="GeneID" id="33561388"/>
<organism evidence="1 2">
    <name type="scientific">Lobosporangium transversale</name>
    <dbReference type="NCBI Taxonomy" id="64571"/>
    <lineage>
        <taxon>Eukaryota</taxon>
        <taxon>Fungi</taxon>
        <taxon>Fungi incertae sedis</taxon>
        <taxon>Mucoromycota</taxon>
        <taxon>Mortierellomycotina</taxon>
        <taxon>Mortierellomycetes</taxon>
        <taxon>Mortierellales</taxon>
        <taxon>Mortierellaceae</taxon>
        <taxon>Lobosporangium</taxon>
    </lineage>
</organism>
<dbReference type="STRING" id="64571.A0A1Y2GFU2"/>
<dbReference type="RefSeq" id="XP_021878542.1">
    <property type="nucleotide sequence ID" value="XM_022019543.1"/>
</dbReference>
<dbReference type="InParanoid" id="A0A1Y2GFU2"/>
<accession>A0A1Y2GFU2</accession>
<evidence type="ECO:0000313" key="1">
    <source>
        <dbReference type="EMBL" id="ORZ08759.1"/>
    </source>
</evidence>